<evidence type="ECO:0000259" key="12">
    <source>
        <dbReference type="Pfam" id="PF13735"/>
    </source>
</evidence>
<keyword evidence="7" id="KW-0460">Magnesium</keyword>
<evidence type="ECO:0000313" key="13">
    <source>
        <dbReference type="EMBL" id="MEQ3363260.1"/>
    </source>
</evidence>
<name>A0ABV1JEK6_9ACTN</name>
<keyword evidence="14" id="KW-1185">Reference proteome</keyword>
<dbReference type="EMBL" id="JBBNOP010000007">
    <property type="protein sequence ID" value="MEQ3363260.1"/>
    <property type="molecule type" value="Genomic_DNA"/>
</dbReference>
<comment type="caution">
    <text evidence="13">The sequence shown here is derived from an EMBL/GenBank/DDBJ whole genome shotgun (WGS) entry which is preliminary data.</text>
</comment>
<dbReference type="InterPro" id="IPR003607">
    <property type="entry name" value="HD/PDEase_dom"/>
</dbReference>
<dbReference type="Gene3D" id="3.30.460.10">
    <property type="entry name" value="Beta Polymerase, domain 2"/>
    <property type="match status" value="1"/>
</dbReference>
<proteinExistence type="inferred from homology"/>
<evidence type="ECO:0000256" key="9">
    <source>
        <dbReference type="RuleBase" id="RU003953"/>
    </source>
</evidence>
<evidence type="ECO:0000256" key="2">
    <source>
        <dbReference type="ARBA" id="ARBA00022679"/>
    </source>
</evidence>
<keyword evidence="3" id="KW-0819">tRNA processing</keyword>
<feature type="domain" description="Poly A polymerase head" evidence="10">
    <location>
        <begin position="29"/>
        <end position="152"/>
    </location>
</feature>
<dbReference type="PANTHER" id="PTHR46173">
    <property type="entry name" value="CCA TRNA NUCLEOTIDYLTRANSFERASE 1, MITOCHONDRIAL"/>
    <property type="match status" value="1"/>
</dbReference>
<evidence type="ECO:0000256" key="4">
    <source>
        <dbReference type="ARBA" id="ARBA00022695"/>
    </source>
</evidence>
<protein>
    <submittedName>
        <fullName evidence="13">HD domain-containing protein</fullName>
    </submittedName>
</protein>
<evidence type="ECO:0000256" key="6">
    <source>
        <dbReference type="ARBA" id="ARBA00022741"/>
    </source>
</evidence>
<feature type="domain" description="tRNA nucleotidyltransferase/poly(A) polymerase RNA and SrmB- binding" evidence="11">
    <location>
        <begin position="179"/>
        <end position="238"/>
    </location>
</feature>
<evidence type="ECO:0000256" key="7">
    <source>
        <dbReference type="ARBA" id="ARBA00022842"/>
    </source>
</evidence>
<reference evidence="13 14" key="1">
    <citation type="submission" date="2024-04" db="EMBL/GenBank/DDBJ databases">
        <title>Human intestinal bacterial collection.</title>
        <authorList>
            <person name="Pauvert C."/>
            <person name="Hitch T.C.A."/>
            <person name="Clavel T."/>
        </authorList>
    </citation>
    <scope>NUCLEOTIDE SEQUENCE [LARGE SCALE GENOMIC DNA]</scope>
    <source>
        <strain evidence="13 14">CLA-KB-H42</strain>
    </source>
</reference>
<accession>A0ABV1JEK6</accession>
<dbReference type="Pfam" id="PF01743">
    <property type="entry name" value="PolyA_pol"/>
    <property type="match status" value="1"/>
</dbReference>
<keyword evidence="4" id="KW-0548">Nucleotidyltransferase</keyword>
<comment type="similarity">
    <text evidence="9">Belongs to the tRNA nucleotidyltransferase/poly(A) polymerase family.</text>
</comment>
<dbReference type="Pfam" id="PF12627">
    <property type="entry name" value="PolyA_pol_RNAbd"/>
    <property type="match status" value="1"/>
</dbReference>
<dbReference type="PANTHER" id="PTHR46173:SF1">
    <property type="entry name" value="CCA TRNA NUCLEOTIDYLTRANSFERASE 1, MITOCHONDRIAL"/>
    <property type="match status" value="1"/>
</dbReference>
<dbReference type="InterPro" id="IPR032828">
    <property type="entry name" value="PolyA_RNA-bd"/>
</dbReference>
<dbReference type="InterPro" id="IPR043519">
    <property type="entry name" value="NT_sf"/>
</dbReference>
<keyword evidence="8 9" id="KW-0694">RNA-binding</keyword>
<keyword evidence="6" id="KW-0547">Nucleotide-binding</keyword>
<keyword evidence="2 9" id="KW-0808">Transferase</keyword>
<evidence type="ECO:0000256" key="8">
    <source>
        <dbReference type="ARBA" id="ARBA00022884"/>
    </source>
</evidence>
<dbReference type="SUPFAM" id="SSF81891">
    <property type="entry name" value="Poly A polymerase C-terminal region-like"/>
    <property type="match status" value="1"/>
</dbReference>
<dbReference type="Proteomes" id="UP001487305">
    <property type="component" value="Unassembled WGS sequence"/>
</dbReference>
<evidence type="ECO:0000256" key="1">
    <source>
        <dbReference type="ARBA" id="ARBA00001946"/>
    </source>
</evidence>
<dbReference type="Gene3D" id="1.10.246.80">
    <property type="match status" value="1"/>
</dbReference>
<dbReference type="InterPro" id="IPR032810">
    <property type="entry name" value="CCA-adding_enz_C"/>
</dbReference>
<dbReference type="InterPro" id="IPR002646">
    <property type="entry name" value="PolA_pol_head_dom"/>
</dbReference>
<dbReference type="Pfam" id="PF13735">
    <property type="entry name" value="tRNA_NucTran2_2"/>
    <property type="match status" value="1"/>
</dbReference>
<gene>
    <name evidence="13" type="ORF">AAA083_09775</name>
</gene>
<evidence type="ECO:0000256" key="5">
    <source>
        <dbReference type="ARBA" id="ARBA00022723"/>
    </source>
</evidence>
<organism evidence="13 14">
    <name type="scientific">Raoultibacter massiliensis</name>
    <dbReference type="NCBI Taxonomy" id="1852371"/>
    <lineage>
        <taxon>Bacteria</taxon>
        <taxon>Bacillati</taxon>
        <taxon>Actinomycetota</taxon>
        <taxon>Coriobacteriia</taxon>
        <taxon>Eggerthellales</taxon>
        <taxon>Eggerthellaceae</taxon>
        <taxon>Raoultibacter</taxon>
    </lineage>
</organism>
<dbReference type="RefSeq" id="WP_349227563.1">
    <property type="nucleotide sequence ID" value="NZ_JBBNOP010000007.1"/>
</dbReference>
<evidence type="ECO:0000259" key="11">
    <source>
        <dbReference type="Pfam" id="PF12627"/>
    </source>
</evidence>
<keyword evidence="5" id="KW-0479">Metal-binding</keyword>
<evidence type="ECO:0000256" key="3">
    <source>
        <dbReference type="ARBA" id="ARBA00022694"/>
    </source>
</evidence>
<dbReference type="Gene3D" id="1.10.3090.10">
    <property type="entry name" value="cca-adding enzyme, domain 2"/>
    <property type="match status" value="1"/>
</dbReference>
<dbReference type="CDD" id="cd05398">
    <property type="entry name" value="NT_ClassII-CCAase"/>
    <property type="match status" value="1"/>
</dbReference>
<comment type="cofactor">
    <cofactor evidence="1">
        <name>Mg(2+)</name>
        <dbReference type="ChEBI" id="CHEBI:18420"/>
    </cofactor>
</comment>
<sequence>MGKKVTSIELPRHARAAIDALERSGFEAWCVGGFVRDALMGRNGGDIDIATSAPWQEAKLAFEAAGFRVHETGTKHGTITAIIGEEPIEATTYRVDGPYTDGRHPDSVTFVQSIAADLDRRDFTMNAIAYHPVRGLLDPHDGRADIDAGIIRAVGNPERRFSEDALRIMRACRFASQLGFAIEGDTMRGMEYCTPLLASVAKERITKELQGFVCGSAIHDALMACNRILAFFMPEITAMQGFDQKTPYHQYDVLEHTAYVMQNTPPYPLVRWAALFHDMGKPQAFFTDDEGVGHFYGHAKLSIELAKPVLKELAFPPSFSSDVLLLVRYHDDVIEPTPKAVKRMLRRLDGRIDLFRAMCDLKRGDSLAQAPKCRKRVAVADELDRILDQIIEAQEAFSLRDLAIGGTDLIELGVAQGPEIGQLLDRALEAVIDERVENDRDHLLAFVRKQWR</sequence>
<dbReference type="CDD" id="cd00077">
    <property type="entry name" value="HDc"/>
    <property type="match status" value="1"/>
</dbReference>
<evidence type="ECO:0000259" key="10">
    <source>
        <dbReference type="Pfam" id="PF01743"/>
    </source>
</evidence>
<dbReference type="SUPFAM" id="SSF81301">
    <property type="entry name" value="Nucleotidyltransferase"/>
    <property type="match status" value="1"/>
</dbReference>
<dbReference type="InterPro" id="IPR050264">
    <property type="entry name" value="Bact_CCA-adding_enz_type3_sf"/>
</dbReference>
<feature type="domain" description="CCA-adding enzyme C-terminal" evidence="12">
    <location>
        <begin position="368"/>
        <end position="447"/>
    </location>
</feature>
<evidence type="ECO:0000313" key="14">
    <source>
        <dbReference type="Proteomes" id="UP001487305"/>
    </source>
</evidence>